<keyword evidence="8" id="KW-0675">Receptor</keyword>
<feature type="chain" id="PRO_5021255747" evidence="6">
    <location>
        <begin position="21"/>
        <end position="109"/>
    </location>
</feature>
<dbReference type="InterPro" id="IPR028082">
    <property type="entry name" value="Peripla_BP_I"/>
</dbReference>
<feature type="domain" description="Receptor ligand binding region" evidence="7">
    <location>
        <begin position="13"/>
        <end position="90"/>
    </location>
</feature>
<comment type="subcellular location">
    <subcellularLocation>
        <location evidence="1">Membrane</location>
    </subcellularLocation>
</comment>
<dbReference type="InterPro" id="IPR050726">
    <property type="entry name" value="mGluR"/>
</dbReference>
<reference evidence="8 9" key="1">
    <citation type="journal article" date="2019" name="Sci. Rep.">
        <title>Orb-weaving spider Araneus ventricosus genome elucidates the spidroin gene catalogue.</title>
        <authorList>
            <person name="Kono N."/>
            <person name="Nakamura H."/>
            <person name="Ohtoshi R."/>
            <person name="Moran D.A.P."/>
            <person name="Shinohara A."/>
            <person name="Yoshida Y."/>
            <person name="Fujiwara M."/>
            <person name="Mori M."/>
            <person name="Tomita M."/>
            <person name="Arakawa K."/>
        </authorList>
    </citation>
    <scope>NUCLEOTIDE SEQUENCE [LARGE SCALE GENOMIC DNA]</scope>
</reference>
<name>A0A4Y2I955_ARAVE</name>
<evidence type="ECO:0000256" key="1">
    <source>
        <dbReference type="ARBA" id="ARBA00004370"/>
    </source>
</evidence>
<sequence>MPAVSIIALCFAFSVVVVFSDKQVAKNVMSAAARRQAINRFVWIGSEAWGGRKYVVEGHEEVVEGAITISPLLKPLAGFDEYFKSLTPENNAESNPWFPEYWEEHFSCK</sequence>
<dbReference type="PANTHER" id="PTHR24060">
    <property type="entry name" value="METABOTROPIC GLUTAMATE RECEPTOR"/>
    <property type="match status" value="1"/>
</dbReference>
<keyword evidence="6" id="KW-0732">Signal</keyword>
<comment type="caution">
    <text evidence="8">The sequence shown here is derived from an EMBL/GenBank/DDBJ whole genome shotgun (WGS) entry which is preliminary data.</text>
</comment>
<evidence type="ECO:0000259" key="7">
    <source>
        <dbReference type="Pfam" id="PF01094"/>
    </source>
</evidence>
<evidence type="ECO:0000256" key="6">
    <source>
        <dbReference type="SAM" id="SignalP"/>
    </source>
</evidence>
<keyword evidence="5" id="KW-0325">Glycoprotein</keyword>
<gene>
    <name evidence="8" type="primary">Grm7_1</name>
    <name evidence="8" type="ORF">AVEN_216163_1</name>
</gene>
<feature type="signal peptide" evidence="6">
    <location>
        <begin position="1"/>
        <end position="20"/>
    </location>
</feature>
<dbReference type="GO" id="GO:0016020">
    <property type="term" value="C:membrane"/>
    <property type="evidence" value="ECO:0007669"/>
    <property type="project" value="UniProtKB-SubCell"/>
</dbReference>
<proteinExistence type="predicted"/>
<dbReference type="Pfam" id="PF01094">
    <property type="entry name" value="ANF_receptor"/>
    <property type="match status" value="1"/>
</dbReference>
<evidence type="ECO:0000256" key="3">
    <source>
        <dbReference type="ARBA" id="ARBA00022989"/>
    </source>
</evidence>
<keyword evidence="3" id="KW-1133">Transmembrane helix</keyword>
<accession>A0A4Y2I955</accession>
<keyword evidence="9" id="KW-1185">Reference proteome</keyword>
<dbReference type="EMBL" id="BGPR01002478">
    <property type="protein sequence ID" value="GBM74155.1"/>
    <property type="molecule type" value="Genomic_DNA"/>
</dbReference>
<dbReference type="InterPro" id="IPR001828">
    <property type="entry name" value="ANF_lig-bd_rcpt"/>
</dbReference>
<dbReference type="SUPFAM" id="SSF53822">
    <property type="entry name" value="Periplasmic binding protein-like I"/>
    <property type="match status" value="1"/>
</dbReference>
<evidence type="ECO:0000256" key="2">
    <source>
        <dbReference type="ARBA" id="ARBA00022692"/>
    </source>
</evidence>
<dbReference type="AlphaFoldDB" id="A0A4Y2I955"/>
<evidence type="ECO:0000313" key="8">
    <source>
        <dbReference type="EMBL" id="GBM74155.1"/>
    </source>
</evidence>
<evidence type="ECO:0000256" key="4">
    <source>
        <dbReference type="ARBA" id="ARBA00023136"/>
    </source>
</evidence>
<dbReference type="Gene3D" id="3.40.50.2300">
    <property type="match status" value="1"/>
</dbReference>
<protein>
    <submittedName>
        <fullName evidence="8">Metabotropic glutamate receptor 7</fullName>
    </submittedName>
</protein>
<evidence type="ECO:0000256" key="5">
    <source>
        <dbReference type="ARBA" id="ARBA00023180"/>
    </source>
</evidence>
<dbReference type="OrthoDB" id="425344at2759"/>
<organism evidence="8 9">
    <name type="scientific">Araneus ventricosus</name>
    <name type="common">Orbweaver spider</name>
    <name type="synonym">Epeira ventricosa</name>
    <dbReference type="NCBI Taxonomy" id="182803"/>
    <lineage>
        <taxon>Eukaryota</taxon>
        <taxon>Metazoa</taxon>
        <taxon>Ecdysozoa</taxon>
        <taxon>Arthropoda</taxon>
        <taxon>Chelicerata</taxon>
        <taxon>Arachnida</taxon>
        <taxon>Araneae</taxon>
        <taxon>Araneomorphae</taxon>
        <taxon>Entelegynae</taxon>
        <taxon>Araneoidea</taxon>
        <taxon>Araneidae</taxon>
        <taxon>Araneus</taxon>
    </lineage>
</organism>
<evidence type="ECO:0000313" key="9">
    <source>
        <dbReference type="Proteomes" id="UP000499080"/>
    </source>
</evidence>
<dbReference type="Proteomes" id="UP000499080">
    <property type="component" value="Unassembled WGS sequence"/>
</dbReference>
<keyword evidence="2" id="KW-0812">Transmembrane</keyword>
<keyword evidence="4" id="KW-0472">Membrane</keyword>